<evidence type="ECO:0000313" key="3">
    <source>
        <dbReference type="EMBL" id="RPE13511.1"/>
    </source>
</evidence>
<dbReference type="Pfam" id="PF13320">
    <property type="entry name" value="GH123_cat"/>
    <property type="match status" value="1"/>
</dbReference>
<accession>A0A3N4Q7J1</accession>
<feature type="signal peptide" evidence="1">
    <location>
        <begin position="1"/>
        <end position="19"/>
    </location>
</feature>
<dbReference type="RefSeq" id="WP_123846029.1">
    <property type="nucleotide sequence ID" value="NZ_RPDH01000001.1"/>
</dbReference>
<sequence length="541" mass="61544">MKPIKMLLLAACFFHPALAQQKLFLADPLEPLYPDSNAVAGYSAEYTLDFPTGAAADVHLLLEASQGSTFRVQASMNGKMLPQSCWSLLTDVPVEQNTGLDSRTEQYKGRPNPFVIRRAPFRIYEVISPLSSPVVQAAAPYTALRLSIPPAFFRKPGTYNIQVTAGHLKGAFTARIHPARLPALKDSRFFYTNWFSLPRMEQWHHVERWSSEWFAMLDKYAAAMAAGRQNCILVPAELIYLKNGKITLEEDKMLRFINVFRRYGFQYFESPHLMYRGEKDDWGNPELQVQLTQRGYNTAAAKRDIDTIMTLVARFTRANGLTHSWLQHISDEPTRTQAQSYSDVVKQVKAIYPEVRIMEATNDRDGLIGAVDIWCPLINDFQENESFFRAREKAGEKVLVYTCLIPGGNWLNRLLDQEKLRQVYFGWGAVRYGTFGYLHWGLNQYNADPFQNSVIHHPAPGAGANNFLPAGDTHIFYPGKHGPLSSLRFEAHRLGIEDYELLARLEQRDALVAKVFRSYTDYDKNVKAYRAARAALLQASR</sequence>
<dbReference type="Proteomes" id="UP000278351">
    <property type="component" value="Unassembled WGS sequence"/>
</dbReference>
<evidence type="ECO:0000259" key="2">
    <source>
        <dbReference type="Pfam" id="PF13320"/>
    </source>
</evidence>
<dbReference type="AlphaFoldDB" id="A0A3N4Q7J1"/>
<gene>
    <name evidence="3" type="ORF">EGT74_08350</name>
</gene>
<feature type="chain" id="PRO_5018040517" evidence="1">
    <location>
        <begin position="20"/>
        <end position="541"/>
    </location>
</feature>
<name>A0A3N4Q7J1_9BACT</name>
<comment type="caution">
    <text evidence="3">The sequence shown here is derived from an EMBL/GenBank/DDBJ whole genome shotgun (WGS) entry which is preliminary data.</text>
</comment>
<evidence type="ECO:0000313" key="4">
    <source>
        <dbReference type="Proteomes" id="UP000278351"/>
    </source>
</evidence>
<keyword evidence="1" id="KW-0732">Signal</keyword>
<dbReference type="OrthoDB" id="903930at2"/>
<evidence type="ECO:0000256" key="1">
    <source>
        <dbReference type="SAM" id="SignalP"/>
    </source>
</evidence>
<organism evidence="3 4">
    <name type="scientific">Chitinophaga lutea</name>
    <dbReference type="NCBI Taxonomy" id="2488634"/>
    <lineage>
        <taxon>Bacteria</taxon>
        <taxon>Pseudomonadati</taxon>
        <taxon>Bacteroidota</taxon>
        <taxon>Chitinophagia</taxon>
        <taxon>Chitinophagales</taxon>
        <taxon>Chitinophagaceae</taxon>
        <taxon>Chitinophaga</taxon>
    </lineage>
</organism>
<keyword evidence="4" id="KW-1185">Reference proteome</keyword>
<feature type="domain" description="Glycoside hydrolase 123 catalytic" evidence="2">
    <location>
        <begin position="194"/>
        <end position="503"/>
    </location>
</feature>
<reference evidence="3 4" key="1">
    <citation type="submission" date="2018-11" db="EMBL/GenBank/DDBJ databases">
        <title>Chitinophaga lutea sp.nov., isolate from arsenic contaminated soil.</title>
        <authorList>
            <person name="Zong Y."/>
        </authorList>
    </citation>
    <scope>NUCLEOTIDE SEQUENCE [LARGE SCALE GENOMIC DNA]</scope>
    <source>
        <strain evidence="3 4">ZY74</strain>
    </source>
</reference>
<protein>
    <submittedName>
        <fullName evidence="3">DUF4091 domain-containing protein</fullName>
    </submittedName>
</protein>
<dbReference type="InterPro" id="IPR025150">
    <property type="entry name" value="GH123_cat"/>
</dbReference>
<proteinExistence type="predicted"/>
<dbReference type="EMBL" id="RPDH01000001">
    <property type="protein sequence ID" value="RPE13511.1"/>
    <property type="molecule type" value="Genomic_DNA"/>
</dbReference>